<dbReference type="InterPro" id="IPR021768">
    <property type="entry name" value="DUF3332"/>
</dbReference>
<reference evidence="3" key="1">
    <citation type="submission" date="2015-10" db="EMBL/GenBank/DDBJ databases">
        <title>Extensive mobilome-driven genome diversification in gut-associated Bacteroides vulgatus mpk.</title>
        <authorList>
            <person name="Beier S."/>
            <person name="Lange A."/>
            <person name="Huson D.H."/>
            <person name="Frick J.-S."/>
            <person name="Autenrieth I.B."/>
        </authorList>
    </citation>
    <scope>NUCLEOTIDE SEQUENCE [LARGE SCALE GENOMIC DNA]</scope>
    <source>
        <strain evidence="3">mpk</strain>
    </source>
</reference>
<keyword evidence="1" id="KW-0812">Transmembrane</keyword>
<accession>A0A0P0M0Q1</accession>
<evidence type="ECO:0000256" key="1">
    <source>
        <dbReference type="SAM" id="Phobius"/>
    </source>
</evidence>
<sequence>MIMKKSKTFLVCAMLSGSVLFSSCIGSFGLWNSLKDWNQGVSNKFVNELIFLAFHIVPVYEIAYLADALVLNSIEFWSGSNPTASIGEVKTVQGENGEYLVKTNENGYTITKKGEDKSVDLVYNKENNTWNAVADGQSFELVKMNEDGTAVLSLQNGTSMTVTPDAQGIATARIATGNSLFFAAR</sequence>
<protein>
    <recommendedName>
        <fullName evidence="4">DUF3332 domain-containing protein</fullName>
    </recommendedName>
</protein>
<dbReference type="Proteomes" id="UP000061587">
    <property type="component" value="Chromosome"/>
</dbReference>
<evidence type="ECO:0000313" key="2">
    <source>
        <dbReference type="EMBL" id="ALK83005.1"/>
    </source>
</evidence>
<evidence type="ECO:0000313" key="3">
    <source>
        <dbReference type="Proteomes" id="UP000061587"/>
    </source>
</evidence>
<proteinExistence type="predicted"/>
<keyword evidence="1" id="KW-1133">Transmembrane helix</keyword>
<dbReference type="PATRIC" id="fig|821.40.peg.442"/>
<dbReference type="AlphaFoldDB" id="A0A0P0M0Q1"/>
<gene>
    <name evidence="2" type="ORF">BvMPK_0371</name>
</gene>
<dbReference type="PROSITE" id="PS51257">
    <property type="entry name" value="PROKAR_LIPOPROTEIN"/>
    <property type="match status" value="1"/>
</dbReference>
<dbReference type="Pfam" id="PF11810">
    <property type="entry name" value="DUF3332"/>
    <property type="match status" value="1"/>
</dbReference>
<keyword evidence="1" id="KW-0472">Membrane</keyword>
<evidence type="ECO:0008006" key="4">
    <source>
        <dbReference type="Google" id="ProtNLM"/>
    </source>
</evidence>
<feature type="transmembrane region" description="Helical" evidence="1">
    <location>
        <begin position="50"/>
        <end position="71"/>
    </location>
</feature>
<reference evidence="2 3" key="2">
    <citation type="journal article" date="2016" name="Genome Biol. Evol.">
        <title>Extensive mobilome-driven genome diversification in mouse gut-associated Bacteroides vulgatus mpk.</title>
        <authorList>
            <person name="Lange A."/>
            <person name="Beier S."/>
            <person name="Steimle A."/>
            <person name="Autenrieth I.B."/>
            <person name="Huson D.H."/>
            <person name="Frick J.S."/>
        </authorList>
    </citation>
    <scope>NUCLEOTIDE SEQUENCE [LARGE SCALE GENOMIC DNA]</scope>
    <source>
        <strain evidence="3">mpk</strain>
    </source>
</reference>
<name>A0A0P0M0Q1_PHOVU</name>
<organism evidence="2 3">
    <name type="scientific">Phocaeicola vulgatus</name>
    <name type="common">Bacteroides vulgatus</name>
    <dbReference type="NCBI Taxonomy" id="821"/>
    <lineage>
        <taxon>Bacteria</taxon>
        <taxon>Pseudomonadati</taxon>
        <taxon>Bacteroidota</taxon>
        <taxon>Bacteroidia</taxon>
        <taxon>Bacteroidales</taxon>
        <taxon>Bacteroidaceae</taxon>
        <taxon>Phocaeicola</taxon>
    </lineage>
</organism>
<dbReference type="EMBL" id="CP013020">
    <property type="protein sequence ID" value="ALK83005.1"/>
    <property type="molecule type" value="Genomic_DNA"/>
</dbReference>